<proteinExistence type="inferred from homology"/>
<evidence type="ECO:0000259" key="11">
    <source>
        <dbReference type="PROSITE" id="PS51012"/>
    </source>
</evidence>
<dbReference type="PANTHER" id="PTHR30413:SF8">
    <property type="entry name" value="TRANSPORT PERMEASE PROTEIN"/>
    <property type="match status" value="1"/>
</dbReference>
<feature type="transmembrane region" description="Helical" evidence="10">
    <location>
        <begin position="97"/>
        <end position="119"/>
    </location>
</feature>
<dbReference type="Proteomes" id="UP000642819">
    <property type="component" value="Unassembled WGS sequence"/>
</dbReference>
<feature type="transmembrane region" description="Helical" evidence="10">
    <location>
        <begin position="221"/>
        <end position="241"/>
    </location>
</feature>
<protein>
    <recommendedName>
        <fullName evidence="10">Transport permease protein</fullName>
    </recommendedName>
</protein>
<gene>
    <name evidence="12" type="ORF">GCM10008096_26310</name>
</gene>
<accession>A0ABQ3GK04</accession>
<keyword evidence="3 10" id="KW-0813">Transport</keyword>
<sequence>MLHEARSKVDEAGKRQYLGNLWLIINPILDGAMFYFVFGVILNIEKGIPNFIAFLLVGVFFFQLTSKSVNSAAATLLNWKKNTSGAPLPPITGPLSAVVRVWLTGFPSYVVMVVMIFAISPPEQISWIVLLVLPVIGLQIMLATGIALVSAHFVGLVPDVQNLLRAATRAWMFGSGVMFAADRFLGVHPIIDFLVHWNPMYWVLEYVRSALVYNEVPVGEGWYIMALWAVLPLLVGSWLIWRQSDNYGMNGG</sequence>
<dbReference type="PRINTS" id="PR00164">
    <property type="entry name" value="ABC2TRNSPORT"/>
</dbReference>
<evidence type="ECO:0000256" key="6">
    <source>
        <dbReference type="ARBA" id="ARBA00022692"/>
    </source>
</evidence>
<keyword evidence="5" id="KW-0997">Cell inner membrane</keyword>
<feature type="transmembrane region" description="Helical" evidence="10">
    <location>
        <begin position="21"/>
        <end position="42"/>
    </location>
</feature>
<evidence type="ECO:0000313" key="12">
    <source>
        <dbReference type="EMBL" id="GHD11666.1"/>
    </source>
</evidence>
<dbReference type="InterPro" id="IPR047817">
    <property type="entry name" value="ABC2_TM_bact-type"/>
</dbReference>
<evidence type="ECO:0000256" key="7">
    <source>
        <dbReference type="ARBA" id="ARBA00022989"/>
    </source>
</evidence>
<comment type="subcellular location">
    <subcellularLocation>
        <location evidence="1">Cell inner membrane</location>
        <topology evidence="1">Multi-pass membrane protein</topology>
    </subcellularLocation>
    <subcellularLocation>
        <location evidence="10">Cell membrane</location>
        <topology evidence="10">Multi-pass membrane protein</topology>
    </subcellularLocation>
</comment>
<evidence type="ECO:0000256" key="4">
    <source>
        <dbReference type="ARBA" id="ARBA00022475"/>
    </source>
</evidence>
<dbReference type="InterPro" id="IPR013525">
    <property type="entry name" value="ABC2_TM"/>
</dbReference>
<comment type="caution">
    <text evidence="12">The sequence shown here is derived from an EMBL/GenBank/DDBJ whole genome shotgun (WGS) entry which is preliminary data.</text>
</comment>
<dbReference type="PROSITE" id="PS51012">
    <property type="entry name" value="ABC_TM2"/>
    <property type="match status" value="1"/>
</dbReference>
<evidence type="ECO:0000256" key="3">
    <source>
        <dbReference type="ARBA" id="ARBA00022448"/>
    </source>
</evidence>
<evidence type="ECO:0000256" key="5">
    <source>
        <dbReference type="ARBA" id="ARBA00022519"/>
    </source>
</evidence>
<keyword evidence="9" id="KW-0046">Antibiotic resistance</keyword>
<evidence type="ECO:0000256" key="1">
    <source>
        <dbReference type="ARBA" id="ARBA00004429"/>
    </source>
</evidence>
<evidence type="ECO:0000256" key="10">
    <source>
        <dbReference type="RuleBase" id="RU361157"/>
    </source>
</evidence>
<feature type="transmembrane region" description="Helical" evidence="10">
    <location>
        <begin position="48"/>
        <end position="65"/>
    </location>
</feature>
<name>A0ABQ3GK04_9MICC</name>
<keyword evidence="4 10" id="KW-1003">Cell membrane</keyword>
<feature type="transmembrane region" description="Helical" evidence="10">
    <location>
        <begin position="125"/>
        <end position="149"/>
    </location>
</feature>
<evidence type="ECO:0000256" key="2">
    <source>
        <dbReference type="ARBA" id="ARBA00007783"/>
    </source>
</evidence>
<keyword evidence="7 10" id="KW-1133">Transmembrane helix</keyword>
<evidence type="ECO:0000313" key="13">
    <source>
        <dbReference type="Proteomes" id="UP000642819"/>
    </source>
</evidence>
<organism evidence="12 13">
    <name type="scientific">Zhihengliuella salsuginis</name>
    <dbReference type="NCBI Taxonomy" id="578222"/>
    <lineage>
        <taxon>Bacteria</taxon>
        <taxon>Bacillati</taxon>
        <taxon>Actinomycetota</taxon>
        <taxon>Actinomycetes</taxon>
        <taxon>Micrococcales</taxon>
        <taxon>Micrococcaceae</taxon>
        <taxon>Zhihengliuella</taxon>
    </lineage>
</organism>
<dbReference type="Pfam" id="PF01061">
    <property type="entry name" value="ABC2_membrane"/>
    <property type="match status" value="1"/>
</dbReference>
<dbReference type="InterPro" id="IPR000412">
    <property type="entry name" value="ABC_2_transport"/>
</dbReference>
<feature type="domain" description="ABC transmembrane type-2" evidence="11">
    <location>
        <begin position="18"/>
        <end position="243"/>
    </location>
</feature>
<evidence type="ECO:0000256" key="8">
    <source>
        <dbReference type="ARBA" id="ARBA00023136"/>
    </source>
</evidence>
<keyword evidence="13" id="KW-1185">Reference proteome</keyword>
<dbReference type="RefSeq" id="WP_189351056.1">
    <property type="nucleotide sequence ID" value="NZ_BMXK01000012.1"/>
</dbReference>
<dbReference type="EMBL" id="BMXK01000012">
    <property type="protein sequence ID" value="GHD11666.1"/>
    <property type="molecule type" value="Genomic_DNA"/>
</dbReference>
<keyword evidence="6 10" id="KW-0812">Transmembrane</keyword>
<comment type="caution">
    <text evidence="10">Lacks conserved residue(s) required for the propagation of feature annotation.</text>
</comment>
<comment type="similarity">
    <text evidence="2 10">Belongs to the ABC-2 integral membrane protein family.</text>
</comment>
<evidence type="ECO:0000256" key="9">
    <source>
        <dbReference type="ARBA" id="ARBA00023251"/>
    </source>
</evidence>
<reference evidence="13" key="1">
    <citation type="journal article" date="2019" name="Int. J. Syst. Evol. Microbiol.">
        <title>The Global Catalogue of Microorganisms (GCM) 10K type strain sequencing project: providing services to taxonomists for standard genome sequencing and annotation.</title>
        <authorList>
            <consortium name="The Broad Institute Genomics Platform"/>
            <consortium name="The Broad Institute Genome Sequencing Center for Infectious Disease"/>
            <person name="Wu L."/>
            <person name="Ma J."/>
        </authorList>
    </citation>
    <scope>NUCLEOTIDE SEQUENCE [LARGE SCALE GENOMIC DNA]</scope>
    <source>
        <strain evidence="13">KCTC 19466</strain>
    </source>
</reference>
<keyword evidence="8 10" id="KW-0472">Membrane</keyword>
<dbReference type="PANTHER" id="PTHR30413">
    <property type="entry name" value="INNER MEMBRANE TRANSPORT PERMEASE"/>
    <property type="match status" value="1"/>
</dbReference>